<dbReference type="InterPro" id="IPR018908">
    <property type="entry name" value="TMEM234"/>
</dbReference>
<name>A0A5B8HVS0_9VIRU</name>
<evidence type="ECO:0000256" key="1">
    <source>
        <dbReference type="SAM" id="Phobius"/>
    </source>
</evidence>
<proteinExistence type="predicted"/>
<feature type="transmembrane region" description="Helical" evidence="1">
    <location>
        <begin position="100"/>
        <end position="120"/>
    </location>
</feature>
<evidence type="ECO:0008006" key="3">
    <source>
        <dbReference type="Google" id="ProtNLM"/>
    </source>
</evidence>
<keyword evidence="1" id="KW-0472">Membrane</keyword>
<organism evidence="2">
    <name type="scientific">Mimiviridae sp. ChoanoV1</name>
    <dbReference type="NCBI Taxonomy" id="2596887"/>
    <lineage>
        <taxon>Viruses</taxon>
        <taxon>Varidnaviria</taxon>
        <taxon>Bamfordvirae</taxon>
        <taxon>Nucleocytoviricota</taxon>
        <taxon>Megaviricetes</taxon>
        <taxon>Imitervirales</taxon>
        <taxon>Schizomimiviridae</taxon>
    </lineage>
</organism>
<reference evidence="2" key="1">
    <citation type="submission" date="2018-11" db="EMBL/GenBank/DDBJ databases">
        <title>A distinct lineage of giant viruses engineers rhodopsin photosystems in predatory marine eukaryotes.</title>
        <authorList>
            <person name="Needham D.M."/>
            <person name="Yoshizawa S."/>
            <person name="Hosaka T."/>
            <person name="Poirier C."/>
            <person name="Choi C.-J."/>
            <person name="Hehenberger E."/>
            <person name="Irwin N.A.T."/>
            <person name="Wilken S."/>
            <person name="Yung C.-M."/>
            <person name="Bachy C."/>
            <person name="Kurihara R."/>
            <person name="Nakajima Y."/>
            <person name="Kojima K."/>
            <person name="Kimura-Someya T."/>
            <person name="Leonard G."/>
            <person name="Malmstrom R.R."/>
            <person name="Mende D."/>
            <person name="Olson D.K."/>
            <person name="Sudo Y."/>
            <person name="Sudek S."/>
            <person name="Richards T.A."/>
            <person name="DeLong E.F."/>
            <person name="Keeling P.J."/>
            <person name="Santoro A.E."/>
            <person name="Shirouzu M."/>
            <person name="Iwasaki W."/>
            <person name="Worden A.Z."/>
        </authorList>
    </citation>
    <scope>NUCLEOTIDE SEQUENCE</scope>
</reference>
<dbReference type="InterPro" id="IPR037185">
    <property type="entry name" value="EmrE-like"/>
</dbReference>
<gene>
    <name evidence="2" type="ORF">4_69</name>
</gene>
<accession>A0A5B8HVS0</accession>
<dbReference type="SUPFAM" id="SSF103481">
    <property type="entry name" value="Multidrug resistance efflux transporter EmrE"/>
    <property type="match status" value="1"/>
</dbReference>
<feature type="transmembrane region" description="Helical" evidence="1">
    <location>
        <begin position="33"/>
        <end position="51"/>
    </location>
</feature>
<dbReference type="Gene3D" id="1.10.3730.20">
    <property type="match status" value="1"/>
</dbReference>
<protein>
    <recommendedName>
        <fullName evidence="3">EamA domain-containing protein</fullName>
    </recommendedName>
</protein>
<keyword evidence="1" id="KW-1133">Transmembrane helix</keyword>
<sequence>MLFYILLIILILSLTLNGFLKKILTKIVSVDEYLFVMCHIIIVSTYLYFACKNILGKNKIDIKKIFKKLDSKTVFTFILCGINAIFASALFVYLLKSKDVSYIIPHTSSLLIITTLIVGYCCYNEEISHKKILGILLVLAGLTVINMKDKNPIAQSNV</sequence>
<feature type="transmembrane region" description="Helical" evidence="1">
    <location>
        <begin position="72"/>
        <end position="94"/>
    </location>
</feature>
<dbReference type="Pfam" id="PF10639">
    <property type="entry name" value="TMEM234"/>
    <property type="match status" value="1"/>
</dbReference>
<keyword evidence="1" id="KW-0812">Transmembrane</keyword>
<dbReference type="EMBL" id="MK250088">
    <property type="protein sequence ID" value="QDY52189.1"/>
    <property type="molecule type" value="Genomic_DNA"/>
</dbReference>
<evidence type="ECO:0000313" key="2">
    <source>
        <dbReference type="EMBL" id="QDY52189.1"/>
    </source>
</evidence>